<proteinExistence type="predicted"/>
<dbReference type="SUPFAM" id="SSF48498">
    <property type="entry name" value="Tetracyclin repressor-like, C-terminal domain"/>
    <property type="match status" value="1"/>
</dbReference>
<evidence type="ECO:0000313" key="2">
    <source>
        <dbReference type="Proteomes" id="UP000248039"/>
    </source>
</evidence>
<dbReference type="AlphaFoldDB" id="A0A2V4NGC8"/>
<dbReference type="Gene3D" id="1.10.357.10">
    <property type="entry name" value="Tetracycline Repressor, domain 2"/>
    <property type="match status" value="1"/>
</dbReference>
<dbReference type="EMBL" id="PYBW01000372">
    <property type="protein sequence ID" value="PYC61240.1"/>
    <property type="molecule type" value="Genomic_DNA"/>
</dbReference>
<name>A0A2V4NGC8_9ACTN</name>
<protein>
    <submittedName>
        <fullName evidence="1">TetR family transcriptional regulator</fullName>
    </submittedName>
</protein>
<evidence type="ECO:0000313" key="1">
    <source>
        <dbReference type="EMBL" id="PYC61240.1"/>
    </source>
</evidence>
<keyword evidence="2" id="KW-1185">Reference proteome</keyword>
<dbReference type="Proteomes" id="UP000248039">
    <property type="component" value="Unassembled WGS sequence"/>
</dbReference>
<dbReference type="InterPro" id="IPR036271">
    <property type="entry name" value="Tet_transcr_reg_TetR-rel_C_sf"/>
</dbReference>
<feature type="non-terminal residue" evidence="1">
    <location>
        <position position="90"/>
    </location>
</feature>
<accession>A0A2V4NGC8</accession>
<sequence length="90" mass="9318">GDLHDQVASVIGTFAGRALSTPRLAYALLAEPVDAEVEAERLVFRRAFRDVIAARIAEGVAAGRLPQQDPELTAALLVGGVGEALVGPLA</sequence>
<feature type="non-terminal residue" evidence="1">
    <location>
        <position position="1"/>
    </location>
</feature>
<comment type="caution">
    <text evidence="1">The sequence shown here is derived from an EMBL/GenBank/DDBJ whole genome shotgun (WGS) entry which is preliminary data.</text>
</comment>
<reference evidence="1 2" key="1">
    <citation type="submission" date="2018-03" db="EMBL/GenBank/DDBJ databases">
        <title>Bioinformatic expansion and discovery of thiopeptide antibiotics.</title>
        <authorList>
            <person name="Schwalen C.J."/>
            <person name="Hudson G.A."/>
            <person name="Mitchell D.A."/>
        </authorList>
    </citation>
    <scope>NUCLEOTIDE SEQUENCE [LARGE SCALE GENOMIC DNA]</scope>
    <source>
        <strain evidence="1 2">ATCC 21389</strain>
    </source>
</reference>
<organism evidence="1 2">
    <name type="scientific">Streptomyces tateyamensis</name>
    <dbReference type="NCBI Taxonomy" id="565073"/>
    <lineage>
        <taxon>Bacteria</taxon>
        <taxon>Bacillati</taxon>
        <taxon>Actinomycetota</taxon>
        <taxon>Actinomycetes</taxon>
        <taxon>Kitasatosporales</taxon>
        <taxon>Streptomycetaceae</taxon>
        <taxon>Streptomyces</taxon>
    </lineage>
</organism>
<gene>
    <name evidence="1" type="ORF">C7C46_33760</name>
</gene>